<dbReference type="EMBL" id="GAIX01012999">
    <property type="protein sequence ID" value="JAA79561.1"/>
    <property type="molecule type" value="Transcribed_RNA"/>
</dbReference>
<protein>
    <submittedName>
        <fullName evidence="1">Uncharacterized protein</fullName>
    </submittedName>
</protein>
<sequence length="73" mass="8478">MQGAILNKKIIKLGDFNIHLGFRLHSLPGRYNAYAHACKWCSINLISRLCYGKLIIAHRRNCYSNFQNNSQIR</sequence>
<name>S4NLE6_9NEOP</name>
<dbReference type="AlphaFoldDB" id="S4NLE6"/>
<accession>S4NLE6</accession>
<reference evidence="1" key="1">
    <citation type="journal article" date="2013" name="BMC Genomics">
        <title>Unscrambling butterfly oogenesis.</title>
        <authorList>
            <person name="Carter J.M."/>
            <person name="Baker S.C."/>
            <person name="Pink R."/>
            <person name="Carter D.R."/>
            <person name="Collins A."/>
            <person name="Tomlin J."/>
            <person name="Gibbs M."/>
            <person name="Breuker C.J."/>
        </authorList>
    </citation>
    <scope>NUCLEOTIDE SEQUENCE</scope>
    <source>
        <tissue evidence="1">Ovary</tissue>
    </source>
</reference>
<proteinExistence type="predicted"/>
<reference evidence="1" key="2">
    <citation type="submission" date="2013-05" db="EMBL/GenBank/DDBJ databases">
        <authorList>
            <person name="Carter J.-M."/>
            <person name="Baker S.C."/>
            <person name="Pink R."/>
            <person name="Carter D.R.F."/>
            <person name="Collins A."/>
            <person name="Tomlin J."/>
            <person name="Gibbs M."/>
            <person name="Breuker C.J."/>
        </authorList>
    </citation>
    <scope>NUCLEOTIDE SEQUENCE</scope>
    <source>
        <tissue evidence="1">Ovary</tissue>
    </source>
</reference>
<evidence type="ECO:0000313" key="1">
    <source>
        <dbReference type="EMBL" id="JAA79561.1"/>
    </source>
</evidence>
<organism evidence="1">
    <name type="scientific">Pararge aegeria</name>
    <name type="common">speckled wood butterfly</name>
    <dbReference type="NCBI Taxonomy" id="116150"/>
    <lineage>
        <taxon>Eukaryota</taxon>
        <taxon>Metazoa</taxon>
        <taxon>Ecdysozoa</taxon>
        <taxon>Arthropoda</taxon>
        <taxon>Hexapoda</taxon>
        <taxon>Insecta</taxon>
        <taxon>Pterygota</taxon>
        <taxon>Neoptera</taxon>
        <taxon>Endopterygota</taxon>
        <taxon>Lepidoptera</taxon>
        <taxon>Glossata</taxon>
        <taxon>Ditrysia</taxon>
        <taxon>Papilionoidea</taxon>
        <taxon>Nymphalidae</taxon>
        <taxon>Satyrinae</taxon>
        <taxon>Satyrini</taxon>
        <taxon>Parargina</taxon>
        <taxon>Pararge</taxon>
    </lineage>
</organism>